<feature type="compositionally biased region" description="Low complexity" evidence="1">
    <location>
        <begin position="81"/>
        <end position="106"/>
    </location>
</feature>
<organism evidence="2 3">
    <name type="scientific">Orbilia brochopaga</name>
    <dbReference type="NCBI Taxonomy" id="3140254"/>
    <lineage>
        <taxon>Eukaryota</taxon>
        <taxon>Fungi</taxon>
        <taxon>Dikarya</taxon>
        <taxon>Ascomycota</taxon>
        <taxon>Pezizomycotina</taxon>
        <taxon>Orbiliomycetes</taxon>
        <taxon>Orbiliales</taxon>
        <taxon>Orbiliaceae</taxon>
        <taxon>Orbilia</taxon>
    </lineage>
</organism>
<feature type="compositionally biased region" description="Acidic residues" evidence="1">
    <location>
        <begin position="274"/>
        <end position="286"/>
    </location>
</feature>
<gene>
    <name evidence="2" type="ORF">TWF696_004374</name>
</gene>
<feature type="region of interest" description="Disordered" evidence="1">
    <location>
        <begin position="1"/>
        <end position="60"/>
    </location>
</feature>
<accession>A0AAV9V6L9</accession>
<reference evidence="2 3" key="1">
    <citation type="submission" date="2019-10" db="EMBL/GenBank/DDBJ databases">
        <authorList>
            <person name="Palmer J.M."/>
        </authorList>
    </citation>
    <scope>NUCLEOTIDE SEQUENCE [LARGE SCALE GENOMIC DNA]</scope>
    <source>
        <strain evidence="2 3">TWF696</strain>
    </source>
</reference>
<comment type="caution">
    <text evidence="2">The sequence shown here is derived from an EMBL/GenBank/DDBJ whole genome shotgun (WGS) entry which is preliminary data.</text>
</comment>
<feature type="region of interest" description="Disordered" evidence="1">
    <location>
        <begin position="269"/>
        <end position="299"/>
    </location>
</feature>
<feature type="compositionally biased region" description="Basic and acidic residues" evidence="1">
    <location>
        <begin position="1"/>
        <end position="13"/>
    </location>
</feature>
<sequence length="399" mass="43752">MTDNHNNTDRPEHATINGPPIPPARINRDPTHGRIGPIVNVPIPTNLDGRPDYNRAPGLDLSRIHPLQSLDDARNRKPHHTSSSNNPSSSSTGTTTTDTMDSTTTSAEHDARETSSLLSTRLPPELVPDILDAASYFAHATLASRSTTASIADGDNVYLTATIPDFEAFDESTAGRGGVGGGRPGRVRKLVFTLRSGDQGWSSWRGDRGTYRGCWSWVDVELWRPTSASTTTTIPPNNTASTSATAAASAATTSTDYDADGDYVTANEFTDVTEGIDSEDDSDDNNGNDKKDQKNEDGKELIGTYLLQRNKHAAPPETRVIEWDYQTDELPDDDDAKWEDGTINEEGQRDRWHRDGRMANGAFVRELKGGDEVRVVMRARYPGWSCSVEKCEVECWWAV</sequence>
<evidence type="ECO:0000256" key="1">
    <source>
        <dbReference type="SAM" id="MobiDB-lite"/>
    </source>
</evidence>
<feature type="region of interest" description="Disordered" evidence="1">
    <location>
        <begin position="73"/>
        <end position="120"/>
    </location>
</feature>
<proteinExistence type="predicted"/>
<evidence type="ECO:0000313" key="3">
    <source>
        <dbReference type="Proteomes" id="UP001375240"/>
    </source>
</evidence>
<evidence type="ECO:0000313" key="2">
    <source>
        <dbReference type="EMBL" id="KAK6355259.1"/>
    </source>
</evidence>
<feature type="compositionally biased region" description="Basic and acidic residues" evidence="1">
    <location>
        <begin position="287"/>
        <end position="299"/>
    </location>
</feature>
<name>A0AAV9V6L9_9PEZI</name>
<keyword evidence="3" id="KW-1185">Reference proteome</keyword>
<dbReference type="AlphaFoldDB" id="A0AAV9V6L9"/>
<dbReference type="EMBL" id="JAVHNQ010000002">
    <property type="protein sequence ID" value="KAK6355259.1"/>
    <property type="molecule type" value="Genomic_DNA"/>
</dbReference>
<protein>
    <submittedName>
        <fullName evidence="2">Uncharacterized protein</fullName>
    </submittedName>
</protein>
<dbReference type="Proteomes" id="UP001375240">
    <property type="component" value="Unassembled WGS sequence"/>
</dbReference>